<dbReference type="Pfam" id="PF06050">
    <property type="entry name" value="HGD-D"/>
    <property type="match status" value="1"/>
</dbReference>
<organism evidence="2">
    <name type="scientific">marine sediment metagenome</name>
    <dbReference type="NCBI Taxonomy" id="412755"/>
    <lineage>
        <taxon>unclassified sequences</taxon>
        <taxon>metagenomes</taxon>
        <taxon>ecological metagenomes</taxon>
    </lineage>
</organism>
<dbReference type="AlphaFoldDB" id="X1BY34"/>
<name>X1BY34_9ZZZZ</name>
<feature type="non-terminal residue" evidence="2">
    <location>
        <position position="1"/>
    </location>
</feature>
<comment type="caution">
    <text evidence="2">The sequence shown here is derived from an EMBL/GenBank/DDBJ whole genome shotgun (WGS) entry which is preliminary data.</text>
</comment>
<dbReference type="EMBL" id="BART01013167">
    <property type="protein sequence ID" value="GAG89103.1"/>
    <property type="molecule type" value="Genomic_DNA"/>
</dbReference>
<dbReference type="PANTHER" id="PTHR30548:SF1">
    <property type="entry name" value="DEHYDRATASE SUBUNIT MJ0007-RELATED"/>
    <property type="match status" value="1"/>
</dbReference>
<evidence type="ECO:0000313" key="2">
    <source>
        <dbReference type="EMBL" id="GAG89103.1"/>
    </source>
</evidence>
<gene>
    <name evidence="2" type="ORF">S01H4_27085</name>
</gene>
<evidence type="ECO:0000256" key="1">
    <source>
        <dbReference type="ARBA" id="ARBA00005806"/>
    </source>
</evidence>
<accession>X1BY34</accession>
<reference evidence="2" key="1">
    <citation type="journal article" date="2014" name="Front. Microbiol.">
        <title>High frequency of phylogenetically diverse reductive dehalogenase-homologous genes in deep subseafloor sedimentary metagenomes.</title>
        <authorList>
            <person name="Kawai M."/>
            <person name="Futagami T."/>
            <person name="Toyoda A."/>
            <person name="Takaki Y."/>
            <person name="Nishi S."/>
            <person name="Hori S."/>
            <person name="Arai W."/>
            <person name="Tsubouchi T."/>
            <person name="Morono Y."/>
            <person name="Uchiyama I."/>
            <person name="Ito T."/>
            <person name="Fujiyama A."/>
            <person name="Inagaki F."/>
            <person name="Takami H."/>
        </authorList>
    </citation>
    <scope>NUCLEOTIDE SEQUENCE</scope>
    <source>
        <strain evidence="2">Expedition CK06-06</strain>
    </source>
</reference>
<dbReference type="InterPro" id="IPR010327">
    <property type="entry name" value="FldB/FldC_alpha/beta"/>
</dbReference>
<dbReference type="PANTHER" id="PTHR30548">
    <property type="entry name" value="2-HYDROXYGLUTARYL-COA DEHYDRATASE, D-COMPONENT-RELATED"/>
    <property type="match status" value="1"/>
</dbReference>
<comment type="similarity">
    <text evidence="1">Belongs to the FldB/FldC dehydratase alpha/beta subunit family.</text>
</comment>
<protein>
    <submittedName>
        <fullName evidence="2">Uncharacterized protein</fullName>
    </submittedName>
</protein>
<proteinExistence type="inferred from homology"/>
<sequence length="156" mass="18497">EHNINFLVEELREFIAFLENLLGRKMDWDRLAEIIDDTIEMNRVWHEVNELRKTRPCPMHSRDFWSSMPASLYMAADPKVTADLYQQMYDEVKSIVDNYTGAIAEEKYRLAFAELPPWHSLGFFDQLAERGWNFVIESWAYQPPKPIDLSKFFSSK</sequence>